<dbReference type="RefSeq" id="WP_386732774.1">
    <property type="nucleotide sequence ID" value="NZ_JBHSTP010000003.1"/>
</dbReference>
<name>A0ABW1VJY3_9MICO</name>
<accession>A0ABW1VJY3</accession>
<evidence type="ECO:0000259" key="1">
    <source>
        <dbReference type="PROSITE" id="PS51819"/>
    </source>
</evidence>
<dbReference type="SUPFAM" id="SSF54593">
    <property type="entry name" value="Glyoxalase/Bleomycin resistance protein/Dihydroxybiphenyl dioxygenase"/>
    <property type="match status" value="1"/>
</dbReference>
<dbReference type="Gene3D" id="3.10.180.10">
    <property type="entry name" value="2,3-Dihydroxybiphenyl 1,2-Dioxygenase, domain 1"/>
    <property type="match status" value="1"/>
</dbReference>
<sequence>MFTPSAVFSGFSVRDVDEARRFYGETLGVATTEDMSGAFRIELGNGASVFAYGKENHEPASYTMLNIVVDDIDQAVAELETRGVSFLYYDGLDQDEHGISIGWPGPRIAWFADPSGNIISVLQPE</sequence>
<organism evidence="2 3">
    <name type="scientific">Luethyella okanaganae</name>
    <dbReference type="NCBI Taxonomy" id="69372"/>
    <lineage>
        <taxon>Bacteria</taxon>
        <taxon>Bacillati</taxon>
        <taxon>Actinomycetota</taxon>
        <taxon>Actinomycetes</taxon>
        <taxon>Micrococcales</taxon>
        <taxon>Microbacteriaceae</taxon>
        <taxon>Luethyella</taxon>
    </lineage>
</organism>
<gene>
    <name evidence="2" type="ORF">ACFQB0_13910</name>
</gene>
<dbReference type="InterPro" id="IPR004360">
    <property type="entry name" value="Glyas_Fos-R_dOase_dom"/>
</dbReference>
<feature type="domain" description="VOC" evidence="1">
    <location>
        <begin position="5"/>
        <end position="124"/>
    </location>
</feature>
<keyword evidence="3" id="KW-1185">Reference proteome</keyword>
<evidence type="ECO:0000313" key="2">
    <source>
        <dbReference type="EMBL" id="MFC6357202.1"/>
    </source>
</evidence>
<dbReference type="InterPro" id="IPR037523">
    <property type="entry name" value="VOC_core"/>
</dbReference>
<proteinExistence type="predicted"/>
<evidence type="ECO:0000313" key="3">
    <source>
        <dbReference type="Proteomes" id="UP001596306"/>
    </source>
</evidence>
<protein>
    <submittedName>
        <fullName evidence="2">VOC family protein</fullName>
    </submittedName>
</protein>
<reference evidence="3" key="1">
    <citation type="journal article" date="2019" name="Int. J. Syst. Evol. Microbiol.">
        <title>The Global Catalogue of Microorganisms (GCM) 10K type strain sequencing project: providing services to taxonomists for standard genome sequencing and annotation.</title>
        <authorList>
            <consortium name="The Broad Institute Genomics Platform"/>
            <consortium name="The Broad Institute Genome Sequencing Center for Infectious Disease"/>
            <person name="Wu L."/>
            <person name="Ma J."/>
        </authorList>
    </citation>
    <scope>NUCLEOTIDE SEQUENCE [LARGE SCALE GENOMIC DNA]</scope>
    <source>
        <strain evidence="3">CCUG 43304</strain>
    </source>
</reference>
<dbReference type="PROSITE" id="PS51819">
    <property type="entry name" value="VOC"/>
    <property type="match status" value="1"/>
</dbReference>
<dbReference type="InterPro" id="IPR029068">
    <property type="entry name" value="Glyas_Bleomycin-R_OHBP_Dase"/>
</dbReference>
<dbReference type="EMBL" id="JBHSTP010000003">
    <property type="protein sequence ID" value="MFC6357202.1"/>
    <property type="molecule type" value="Genomic_DNA"/>
</dbReference>
<dbReference type="Pfam" id="PF00903">
    <property type="entry name" value="Glyoxalase"/>
    <property type="match status" value="1"/>
</dbReference>
<comment type="caution">
    <text evidence="2">The sequence shown here is derived from an EMBL/GenBank/DDBJ whole genome shotgun (WGS) entry which is preliminary data.</text>
</comment>
<dbReference type="CDD" id="cd06587">
    <property type="entry name" value="VOC"/>
    <property type="match status" value="1"/>
</dbReference>
<dbReference type="Proteomes" id="UP001596306">
    <property type="component" value="Unassembled WGS sequence"/>
</dbReference>